<dbReference type="CDD" id="cd06587">
    <property type="entry name" value="VOC"/>
    <property type="match status" value="1"/>
</dbReference>
<gene>
    <name evidence="2" type="ORF">GB927_005155</name>
</gene>
<dbReference type="RefSeq" id="WP_256115570.1">
    <property type="nucleotide sequence ID" value="NZ_WHSB02000002.1"/>
</dbReference>
<dbReference type="EMBL" id="WHSB02000002">
    <property type="protein sequence ID" value="MCQ4629414.1"/>
    <property type="molecule type" value="Genomic_DNA"/>
</dbReference>
<sequence>MTLRKVYAHLSCSDLDASIRWFSAIFNRGPDAHPMEGLAEWHHQETAGFQLFQNAKDAGHGTLTLIVGELEAERERLDGAGLSPGDVEAASYVKLIRLKDPDGNLVVLAQETAQPESEAAMPVAGFAGP</sequence>
<dbReference type="InterPro" id="IPR037523">
    <property type="entry name" value="VOC_core"/>
</dbReference>
<comment type="caution">
    <text evidence="2">The sequence shown here is derived from an EMBL/GenBank/DDBJ whole genome shotgun (WGS) entry which is preliminary data.</text>
</comment>
<evidence type="ECO:0000313" key="2">
    <source>
        <dbReference type="EMBL" id="MCQ4629414.1"/>
    </source>
</evidence>
<protein>
    <submittedName>
        <fullName evidence="2">VOC family protein</fullName>
    </submittedName>
</protein>
<dbReference type="Gene3D" id="3.10.180.10">
    <property type="entry name" value="2,3-Dihydroxybiphenyl 1,2-Dioxygenase, domain 1"/>
    <property type="match status" value="1"/>
</dbReference>
<proteinExistence type="predicted"/>
<dbReference type="PROSITE" id="PS51819">
    <property type="entry name" value="VOC"/>
    <property type="match status" value="1"/>
</dbReference>
<organism evidence="2 3">
    <name type="scientific">Shinella lacus</name>
    <dbReference type="NCBI Taxonomy" id="2654216"/>
    <lineage>
        <taxon>Bacteria</taxon>
        <taxon>Pseudomonadati</taxon>
        <taxon>Pseudomonadota</taxon>
        <taxon>Alphaproteobacteria</taxon>
        <taxon>Hyphomicrobiales</taxon>
        <taxon>Rhizobiaceae</taxon>
        <taxon>Shinella</taxon>
    </lineage>
</organism>
<evidence type="ECO:0000259" key="1">
    <source>
        <dbReference type="PROSITE" id="PS51819"/>
    </source>
</evidence>
<feature type="domain" description="VOC" evidence="1">
    <location>
        <begin position="4"/>
        <end position="111"/>
    </location>
</feature>
<evidence type="ECO:0000313" key="3">
    <source>
        <dbReference type="Proteomes" id="UP000996601"/>
    </source>
</evidence>
<name>A0ABT1R2L2_9HYPH</name>
<keyword evidence="3" id="KW-1185">Reference proteome</keyword>
<dbReference type="Proteomes" id="UP000996601">
    <property type="component" value="Unassembled WGS sequence"/>
</dbReference>
<reference evidence="2" key="1">
    <citation type="submission" date="2021-07" db="EMBL/GenBank/DDBJ databases">
        <title>Shinella sp. nov., a novel member of the genus Shinella from water.</title>
        <authorList>
            <person name="Deng Y."/>
        </authorList>
    </citation>
    <scope>NUCLEOTIDE SEQUENCE</scope>
    <source>
        <strain evidence="2">CPCC 100929</strain>
    </source>
</reference>
<dbReference type="SUPFAM" id="SSF54593">
    <property type="entry name" value="Glyoxalase/Bleomycin resistance protein/Dihydroxybiphenyl dioxygenase"/>
    <property type="match status" value="1"/>
</dbReference>
<accession>A0ABT1R2L2</accession>
<dbReference type="InterPro" id="IPR029068">
    <property type="entry name" value="Glyas_Bleomycin-R_OHBP_Dase"/>
</dbReference>